<accession>A0L508</accession>
<evidence type="ECO:0000313" key="1">
    <source>
        <dbReference type="EMBL" id="ABK43051.1"/>
    </source>
</evidence>
<dbReference type="PANTHER" id="PTHR47618:SF1">
    <property type="entry name" value="BIFUNCTIONAL OLIGORIBONUCLEASE AND PAP PHOSPHATASE NRNA"/>
    <property type="match status" value="1"/>
</dbReference>
<dbReference type="Gene3D" id="3.90.1640.10">
    <property type="entry name" value="inorganic pyrophosphatase (n-terminal core)"/>
    <property type="match status" value="1"/>
</dbReference>
<dbReference type="eggNOG" id="COG0618">
    <property type="taxonomic scope" value="Bacteria"/>
</dbReference>
<dbReference type="EMBL" id="CP000471">
    <property type="protein sequence ID" value="ABK43051.1"/>
    <property type="molecule type" value="Genomic_DNA"/>
</dbReference>
<gene>
    <name evidence="1" type="ordered locus">Mmc1_0526</name>
</gene>
<dbReference type="PANTHER" id="PTHR47618">
    <property type="entry name" value="BIFUNCTIONAL OLIGORIBONUCLEASE AND PAP PHOSPHATASE NRNA"/>
    <property type="match status" value="1"/>
</dbReference>
<dbReference type="Proteomes" id="UP000002586">
    <property type="component" value="Chromosome"/>
</dbReference>
<protein>
    <submittedName>
        <fullName evidence="1">Phosphoesterase, RecJ domain protein</fullName>
    </submittedName>
</protein>
<keyword evidence="2" id="KW-1185">Reference proteome</keyword>
<name>A0L508_MAGMM</name>
<evidence type="ECO:0000313" key="2">
    <source>
        <dbReference type="Proteomes" id="UP000002586"/>
    </source>
</evidence>
<reference evidence="2" key="1">
    <citation type="journal article" date="2009" name="Appl. Environ. Microbiol.">
        <title>Complete genome sequence of the chemolithoautotrophic marine magnetotactic coccus strain MC-1.</title>
        <authorList>
            <person name="Schubbe S."/>
            <person name="Williams T.J."/>
            <person name="Xie G."/>
            <person name="Kiss H.E."/>
            <person name="Brettin T.S."/>
            <person name="Martinez D."/>
            <person name="Ross C.A."/>
            <person name="Schuler D."/>
            <person name="Cox B.L."/>
            <person name="Nealson K.H."/>
            <person name="Bazylinski D.A."/>
        </authorList>
    </citation>
    <scope>NUCLEOTIDE SEQUENCE [LARGE SCALE GENOMIC DNA]</scope>
    <source>
        <strain evidence="2">ATCC BAA-1437 / JCM 17883 / MC-1</strain>
    </source>
</reference>
<dbReference type="STRING" id="156889.Mmc1_0526"/>
<dbReference type="AlphaFoldDB" id="A0L508"/>
<dbReference type="KEGG" id="mgm:Mmc1_0526"/>
<dbReference type="HOGENOM" id="CLU_046377_1_1_5"/>
<dbReference type="InterPro" id="IPR051319">
    <property type="entry name" value="Oligoribo/pAp-PDE_c-di-AMP_PDE"/>
</dbReference>
<dbReference type="InterPro" id="IPR038763">
    <property type="entry name" value="DHH_sf"/>
</dbReference>
<sequence>MLNVWRAWAWSWMACVVGSTWGRRGSCKGITKMSELSAEKTQELRELLSRCEGQRHAVVLQDFPDPDAISCGFAYAILADAFGIETELIFGGRVSHQENIALINLLDIELIQIVESSLLNQERFQGAVFVDSQGTTSNLTQPIKDAEIPILVVIDHHANQNFLTPEFFDLRKVGACASILTSYFMDEMVVLKTTKPEHRRLATALMHGIISDTGAMIGAAQLDFQAAAFLQPMCDGDMLTEIMHQQRSHRVMEVIRQALANRIAREGICLSGVGTIRAEDRDAIPQAAEFLLTEETVHTAIVFGLVTYPDNRESVQGSLRTTKHSLNPDTFLKETLGQSHTGEYYGGGKAMAGGFEIPLGFLSGADDPELAAMKWEAYNAKIRKKFFSKIGDD</sequence>
<reference evidence="1 2" key="2">
    <citation type="journal article" date="2012" name="Int. J. Syst. Evol. Microbiol.">
        <title>Magnetococcus marinus gen. nov., sp. nov., a marine, magnetotactic bacterium that represents a novel lineage (Magnetococcaceae fam. nov.; Magnetococcales ord. nov.) at the base of the Alphaproteobacteria.</title>
        <authorList>
            <person name="Bazylinski D.A."/>
            <person name="Williams T.J."/>
            <person name="Lefevre C.T."/>
            <person name="Berg R.J."/>
            <person name="Zhang C.L."/>
            <person name="Bowser S.S."/>
            <person name="Dean A.J."/>
            <person name="Beveridge T.J."/>
        </authorList>
    </citation>
    <scope>NUCLEOTIDE SEQUENCE [LARGE SCALE GENOMIC DNA]</scope>
    <source>
        <strain evidence="2">ATCC BAA-1437 / JCM 17883 / MC-1</strain>
    </source>
</reference>
<dbReference type="SUPFAM" id="SSF64182">
    <property type="entry name" value="DHH phosphoesterases"/>
    <property type="match status" value="1"/>
</dbReference>
<organism evidence="1 2">
    <name type="scientific">Magnetococcus marinus (strain ATCC BAA-1437 / JCM 17883 / MC-1)</name>
    <dbReference type="NCBI Taxonomy" id="156889"/>
    <lineage>
        <taxon>Bacteria</taxon>
        <taxon>Pseudomonadati</taxon>
        <taxon>Pseudomonadota</taxon>
        <taxon>Magnetococcia</taxon>
        <taxon>Magnetococcales</taxon>
        <taxon>Magnetococcaceae</taxon>
        <taxon>Magnetococcus</taxon>
    </lineage>
</organism>
<proteinExistence type="predicted"/>